<dbReference type="SMART" id="SM00759">
    <property type="entry name" value="Flu_M1_C"/>
    <property type="match status" value="1"/>
</dbReference>
<reference evidence="3" key="1">
    <citation type="submission" date="2012-05" db="EMBL/GenBank/DDBJ databases">
        <title>The NIAID Influenza Genome Sequencing Project.</title>
        <authorList>
            <person name="Wentworth D.E."/>
            <person name="Dugan V."/>
            <person name="Halpin R."/>
            <person name="Lin X."/>
            <person name="Bera J."/>
            <person name="Ghedin E."/>
            <person name="Fedorova N."/>
            <person name="Overton L."/>
            <person name="Tsitrin T."/>
            <person name="Stockwell T."/>
            <person name="Katzel D."/>
            <person name="Li K."/>
            <person name="Amedeo P."/>
            <person name="Schobel S."/>
            <person name="Shrivastava S."/>
            <person name="Wang S."/>
            <person name="Thovarai V."/>
            <person name="Bishop B."/>
            <person name="Edworthy P."/>
            <person name="Kim M."/>
            <person name="Chan Y.F."/>
            <person name="Sam I.C."/>
            <person name="AbuBakar S."/>
            <person name="Chang L.Y."/>
            <person name="Nor'e S.S."/>
            <person name="Jafar F.L."/>
            <person name="Hassan A."/>
            <person name="Ahmad-Nasrah S.N."/>
            <person name="Bao Y."/>
            <person name="Sanders R."/>
            <person name="Dernovoy D."/>
            <person name="Kiryutin B."/>
            <person name="Lipman D.J."/>
            <person name="Tatusova T."/>
        </authorList>
    </citation>
    <scope>NUCLEOTIDE SEQUENCE</scope>
    <source>
        <strain evidence="3">B/Malaysia/1749642/2007</strain>
    </source>
</reference>
<dbReference type="Pfam" id="PF08289">
    <property type="entry name" value="Flu_M1_C"/>
    <property type="match status" value="1"/>
</dbReference>
<accession>I2D2H0</accession>
<dbReference type="EMBL" id="CY118364">
    <property type="protein sequence ID" value="AFJ76335.1"/>
    <property type="molecule type" value="Viral_cRNA"/>
</dbReference>
<feature type="region of interest" description="Disordered" evidence="1">
    <location>
        <begin position="1"/>
        <end position="20"/>
    </location>
</feature>
<dbReference type="GO" id="GO:0005198">
    <property type="term" value="F:structural molecule activity"/>
    <property type="evidence" value="ECO:0007669"/>
    <property type="project" value="InterPro"/>
</dbReference>
<reference evidence="3" key="2">
    <citation type="submission" date="2012-05" db="EMBL/GenBank/DDBJ databases">
        <authorList>
            <consortium name="The NIAID Influenza Genome Sequencing Consortium"/>
        </authorList>
    </citation>
    <scope>NUCLEOTIDE SEQUENCE</scope>
    <source>
        <strain evidence="3">B/Malaysia/1749642/2007</strain>
    </source>
</reference>
<feature type="domain" description="Influenza matrix M1 C-terminal" evidence="2">
    <location>
        <begin position="6"/>
        <end position="96"/>
    </location>
</feature>
<feature type="non-terminal residue" evidence="3">
    <location>
        <position position="1"/>
    </location>
</feature>
<evidence type="ECO:0000256" key="1">
    <source>
        <dbReference type="SAM" id="MobiDB-lite"/>
    </source>
</evidence>
<name>I2D2H0_9INFB</name>
<organism evidence="3">
    <name type="scientific">Influenza B virus</name>
    <name type="common">B/Malaysia/1749642/2007</name>
    <dbReference type="NCBI Taxonomy" id="1038373"/>
    <lineage>
        <taxon>Viruses</taxon>
        <taxon>Riboviria</taxon>
        <taxon>Orthornavirae</taxon>
        <taxon>Negarnaviricota</taxon>
        <taxon>Polyploviricotina</taxon>
        <taxon>Insthoviricetes</taxon>
        <taxon>Articulavirales</taxon>
        <taxon>Orthomyxoviridae</taxon>
        <taxon>Betainfluenzavirus</taxon>
        <taxon>Betainfluenzavirus influenzae</taxon>
        <taxon>Influenza B virus</taxon>
    </lineage>
</organism>
<dbReference type="GO" id="GO:0003723">
    <property type="term" value="F:RNA binding"/>
    <property type="evidence" value="ECO:0007669"/>
    <property type="project" value="InterPro"/>
</dbReference>
<sequence>KQASHSHRAHSRAARSSVPGVRREMQMVSAMNTAKTMNGMGKGEDVQKLAEELQSNIGVLRSLGASQKNGEGIAKDVMEVLKQSSMGNSALVKKYL</sequence>
<dbReference type="InterPro" id="IPR013188">
    <property type="entry name" value="Flu_matrix_M1_C"/>
</dbReference>
<gene>
    <name evidence="3" type="primary">M1</name>
</gene>
<feature type="compositionally biased region" description="Basic residues" evidence="1">
    <location>
        <begin position="1"/>
        <end position="13"/>
    </location>
</feature>
<evidence type="ECO:0000313" key="3">
    <source>
        <dbReference type="EMBL" id="AFJ76335.1"/>
    </source>
</evidence>
<protein>
    <submittedName>
        <fullName evidence="3">Matrix protein 1</fullName>
    </submittedName>
</protein>
<evidence type="ECO:0000259" key="2">
    <source>
        <dbReference type="SMART" id="SM00759"/>
    </source>
</evidence>
<proteinExistence type="predicted"/>